<dbReference type="PANTHER" id="PTHR46239">
    <property type="entry name" value="DNA REPAIR PROTEIN RAD51 HOMOLOG 3 RAD51C"/>
    <property type="match status" value="1"/>
</dbReference>
<evidence type="ECO:0000256" key="8">
    <source>
        <dbReference type="ARBA" id="ARBA00023136"/>
    </source>
</evidence>
<dbReference type="GO" id="GO:0005524">
    <property type="term" value="F:ATP binding"/>
    <property type="evidence" value="ECO:0007669"/>
    <property type="project" value="UniProtKB-KW"/>
</dbReference>
<keyword evidence="10" id="KW-0539">Nucleus</keyword>
<evidence type="ECO:0000256" key="5">
    <source>
        <dbReference type="ARBA" id="ARBA00022763"/>
    </source>
</evidence>
<dbReference type="GO" id="GO:0000707">
    <property type="term" value="P:meiotic DNA recombinase assembly"/>
    <property type="evidence" value="ECO:0007669"/>
    <property type="project" value="TreeGrafter"/>
</dbReference>
<keyword evidence="4" id="KW-0547">Nucleotide-binding</keyword>
<dbReference type="PANTHER" id="PTHR46239:SF1">
    <property type="entry name" value="DNA REPAIR PROTEIN RAD51 HOMOLOG 3"/>
    <property type="match status" value="1"/>
</dbReference>
<evidence type="ECO:0000313" key="12">
    <source>
        <dbReference type="WBParaSite" id="snap_masked-unitig_21652-processed-gene-0.0-mRNA-1"/>
    </source>
</evidence>
<dbReference type="InterPro" id="IPR027417">
    <property type="entry name" value="P-loop_NTPase"/>
</dbReference>
<dbReference type="Gene3D" id="3.40.50.300">
    <property type="entry name" value="P-loop containing nucleotide triphosphate hydrolases"/>
    <property type="match status" value="1"/>
</dbReference>
<dbReference type="GO" id="GO:0033065">
    <property type="term" value="C:Rad51C-XRCC3 complex"/>
    <property type="evidence" value="ECO:0007669"/>
    <property type="project" value="TreeGrafter"/>
</dbReference>
<keyword evidence="5" id="KW-0227">DNA damage</keyword>
<dbReference type="Proteomes" id="UP000095280">
    <property type="component" value="Unplaced"/>
</dbReference>
<dbReference type="GO" id="GO:0005657">
    <property type="term" value="C:replication fork"/>
    <property type="evidence" value="ECO:0007669"/>
    <property type="project" value="TreeGrafter"/>
</dbReference>
<evidence type="ECO:0000256" key="9">
    <source>
        <dbReference type="ARBA" id="ARBA00023204"/>
    </source>
</evidence>
<keyword evidence="7" id="KW-1133">Transmembrane helix</keyword>
<keyword evidence="6" id="KW-0067">ATP-binding</keyword>
<keyword evidence="8" id="KW-0472">Membrane</keyword>
<dbReference type="GO" id="GO:0000400">
    <property type="term" value="F:four-way junction DNA binding"/>
    <property type="evidence" value="ECO:0007669"/>
    <property type="project" value="TreeGrafter"/>
</dbReference>
<name>A0A1I8JP61_9PLAT</name>
<evidence type="ECO:0000256" key="3">
    <source>
        <dbReference type="ARBA" id="ARBA00022692"/>
    </source>
</evidence>
<keyword evidence="9" id="KW-0234">DNA repair</keyword>
<comment type="subcellular location">
    <subcellularLocation>
        <location evidence="2">Membrane</location>
        <topology evidence="2">Multi-pass membrane protein</topology>
    </subcellularLocation>
    <subcellularLocation>
        <location evidence="1">Nucleus</location>
    </subcellularLocation>
</comment>
<dbReference type="GO" id="GO:0016020">
    <property type="term" value="C:membrane"/>
    <property type="evidence" value="ECO:0007669"/>
    <property type="project" value="UniProtKB-SubCell"/>
</dbReference>
<dbReference type="InterPro" id="IPR005178">
    <property type="entry name" value="Ostalpha/TMEM184C"/>
</dbReference>
<evidence type="ECO:0000256" key="2">
    <source>
        <dbReference type="ARBA" id="ARBA00004141"/>
    </source>
</evidence>
<protein>
    <submittedName>
        <fullName evidence="12">G_PROTEIN_RECEP_F1_2 domain-containing protein</fullName>
    </submittedName>
</protein>
<proteinExistence type="predicted"/>
<dbReference type="GO" id="GO:0007131">
    <property type="term" value="P:reciprocal meiotic recombination"/>
    <property type="evidence" value="ECO:0007669"/>
    <property type="project" value="TreeGrafter"/>
</dbReference>
<dbReference type="SUPFAM" id="SSF52540">
    <property type="entry name" value="P-loop containing nucleoside triphosphate hydrolases"/>
    <property type="match status" value="1"/>
</dbReference>
<keyword evidence="3" id="KW-0812">Transmembrane</keyword>
<reference evidence="12" key="1">
    <citation type="submission" date="2016-11" db="UniProtKB">
        <authorList>
            <consortium name="WormBaseParasite"/>
        </authorList>
    </citation>
    <scope>IDENTIFICATION</scope>
</reference>
<evidence type="ECO:0000256" key="10">
    <source>
        <dbReference type="ARBA" id="ARBA00023242"/>
    </source>
</evidence>
<dbReference type="Pfam" id="PF03619">
    <property type="entry name" value="Solute_trans_a"/>
    <property type="match status" value="1"/>
</dbReference>
<evidence type="ECO:0000256" key="1">
    <source>
        <dbReference type="ARBA" id="ARBA00004123"/>
    </source>
</evidence>
<dbReference type="GO" id="GO:0033063">
    <property type="term" value="C:Rad51B-Rad51C-Rad51D-XRCC2 complex"/>
    <property type="evidence" value="ECO:0007669"/>
    <property type="project" value="TreeGrafter"/>
</dbReference>
<evidence type="ECO:0000256" key="6">
    <source>
        <dbReference type="ARBA" id="ARBA00022840"/>
    </source>
</evidence>
<dbReference type="InterPro" id="IPR052093">
    <property type="entry name" value="HR_Repair_Mediator"/>
</dbReference>
<evidence type="ECO:0000256" key="4">
    <source>
        <dbReference type="ARBA" id="ARBA00022741"/>
    </source>
</evidence>
<accession>A0A1I8JP61</accession>
<evidence type="ECO:0000313" key="11">
    <source>
        <dbReference type="Proteomes" id="UP000095280"/>
    </source>
</evidence>
<evidence type="ECO:0000256" key="7">
    <source>
        <dbReference type="ARBA" id="ARBA00022989"/>
    </source>
</evidence>
<dbReference type="WBParaSite" id="snap_masked-unitig_21652-processed-gene-0.0-mRNA-1">
    <property type="protein sequence ID" value="snap_masked-unitig_21652-processed-gene-0.0-mRNA-1"/>
    <property type="gene ID" value="snap_masked-unitig_21652-processed-gene-0.0"/>
</dbReference>
<organism evidence="11 12">
    <name type="scientific">Macrostomum lignano</name>
    <dbReference type="NCBI Taxonomy" id="282301"/>
    <lineage>
        <taxon>Eukaryota</taxon>
        <taxon>Metazoa</taxon>
        <taxon>Spiralia</taxon>
        <taxon>Lophotrochozoa</taxon>
        <taxon>Platyhelminthes</taxon>
        <taxon>Rhabditophora</taxon>
        <taxon>Macrostomorpha</taxon>
        <taxon>Macrostomida</taxon>
        <taxon>Macrostomidae</taxon>
        <taxon>Macrostomum</taxon>
    </lineage>
</organism>
<sequence>EHLKALNEVSSLTVEQVMSNIYYFRCLSHVQLCASTMRDRGTASSPSSRPLLTRLAVSCRLAVLCTNQMTTRFGLTDAADSRVEPALGPSWCHVCNIRLVIERLEGGGGGGGCEDQRRRMRVLKHPAVRAGSSAVFQAGVFCFWTGGQVCAVGVRDAFQDDSAKIMSLEPTNSNCSFSGPSSSEVFQAGAGDTIAALTVASLCTAATCLLYLFDVMQLLANYRDRQQAIRSSICAFRELQILVDFVNTISNIIKIYLLLLQFVIAPPLVSFIITVVAIDSASLAVATKEMESVFVLVRTISTSLAFYGLILIFRVSRGPLSGQSITAKFGLMKLAILFGHIQILVFNILGAFSVINWIKCCLLGPRNGLSVSAGASSVQPGRRRPMSEYALIGESDSFPRTGSQTSVLFGQSIESSARANKPEVLRAREPSGCSDFVGSCCEAEKLKEFMSASQRRSLSASRWHAVPLVPLPVPVLQKLRSSGPSPQPSLQVSRGVAAAHLADDRVNRTAKMIVFRFYPVAGFLQHIDLGLSSAASAVEASAPSSGRESRDEGAEVSDMSAVKQNGGAEVFDVSLKGQNIWPWL</sequence>
<dbReference type="AlphaFoldDB" id="A0A1I8JP61"/>
<dbReference type="GO" id="GO:0008821">
    <property type="term" value="F:crossover junction DNA endonuclease activity"/>
    <property type="evidence" value="ECO:0007669"/>
    <property type="project" value="TreeGrafter"/>
</dbReference>
<keyword evidence="11" id="KW-1185">Reference proteome</keyword>